<evidence type="ECO:0000313" key="1">
    <source>
        <dbReference type="EMBL" id="GAA3385976.1"/>
    </source>
</evidence>
<dbReference type="Pfam" id="PF04978">
    <property type="entry name" value="MST"/>
    <property type="match status" value="1"/>
</dbReference>
<proteinExistence type="predicted"/>
<keyword evidence="2" id="KW-1185">Reference proteome</keyword>
<gene>
    <name evidence="1" type="ORF">GCM10020369_21550</name>
</gene>
<dbReference type="EMBL" id="BAAAYN010000013">
    <property type="protein sequence ID" value="GAA3385976.1"/>
    <property type="molecule type" value="Genomic_DNA"/>
</dbReference>
<dbReference type="SUPFAM" id="SSF109854">
    <property type="entry name" value="DinB/YfiT-like putative metalloenzymes"/>
    <property type="match status" value="1"/>
</dbReference>
<organism evidence="1 2">
    <name type="scientific">Cryptosporangium minutisporangium</name>
    <dbReference type="NCBI Taxonomy" id="113569"/>
    <lineage>
        <taxon>Bacteria</taxon>
        <taxon>Bacillati</taxon>
        <taxon>Actinomycetota</taxon>
        <taxon>Actinomycetes</taxon>
        <taxon>Cryptosporangiales</taxon>
        <taxon>Cryptosporangiaceae</taxon>
        <taxon>Cryptosporangium</taxon>
    </lineage>
</organism>
<protein>
    <submittedName>
        <fullName evidence="1">DinB family protein</fullName>
    </submittedName>
</protein>
<evidence type="ECO:0000313" key="2">
    <source>
        <dbReference type="Proteomes" id="UP001501676"/>
    </source>
</evidence>
<dbReference type="Proteomes" id="UP001501676">
    <property type="component" value="Unassembled WGS sequence"/>
</dbReference>
<dbReference type="InterPro" id="IPR007061">
    <property type="entry name" value="MST-like"/>
</dbReference>
<reference evidence="2" key="1">
    <citation type="journal article" date="2019" name="Int. J. Syst. Evol. Microbiol.">
        <title>The Global Catalogue of Microorganisms (GCM) 10K type strain sequencing project: providing services to taxonomists for standard genome sequencing and annotation.</title>
        <authorList>
            <consortium name="The Broad Institute Genomics Platform"/>
            <consortium name="The Broad Institute Genome Sequencing Center for Infectious Disease"/>
            <person name="Wu L."/>
            <person name="Ma J."/>
        </authorList>
    </citation>
    <scope>NUCLEOTIDE SEQUENCE [LARGE SCALE GENOMIC DNA]</scope>
    <source>
        <strain evidence="2">JCM 9458</strain>
    </source>
</reference>
<sequence>MTDRRTPFIVGDEPTTLLAFLAYLRQAIVRKVDDLSEEDARRAMVPSGTSLAGLLKHATANERYWFGHIWAGDPGVQWDRDSWTVGDDVTVDDLLDDYRAAWKDSDALIEGAPDLDAPCAEEYRSHRLSLRWVLVHMIEETARHAGHADITRELIDGSTGR</sequence>
<dbReference type="RefSeq" id="WP_345727891.1">
    <property type="nucleotide sequence ID" value="NZ_BAAAYN010000013.1"/>
</dbReference>
<accession>A0ABP6SV13</accession>
<dbReference type="InterPro" id="IPR034660">
    <property type="entry name" value="DinB/YfiT-like"/>
</dbReference>
<comment type="caution">
    <text evidence="1">The sequence shown here is derived from an EMBL/GenBank/DDBJ whole genome shotgun (WGS) entry which is preliminary data.</text>
</comment>
<dbReference type="Gene3D" id="1.20.120.450">
    <property type="entry name" value="dinb family like domain"/>
    <property type="match status" value="1"/>
</dbReference>
<name>A0ABP6SV13_9ACTN</name>